<evidence type="ECO:0000313" key="1">
    <source>
        <dbReference type="EMBL" id="GMF28198.1"/>
    </source>
</evidence>
<accession>A0A9W6U8U7</accession>
<keyword evidence="2" id="KW-1185">Reference proteome</keyword>
<name>A0A9W6U8U7_9STRA</name>
<proteinExistence type="predicted"/>
<protein>
    <submittedName>
        <fullName evidence="1">Unnamed protein product</fullName>
    </submittedName>
</protein>
<organism evidence="1 2">
    <name type="scientific">Phytophthora fragariaefolia</name>
    <dbReference type="NCBI Taxonomy" id="1490495"/>
    <lineage>
        <taxon>Eukaryota</taxon>
        <taxon>Sar</taxon>
        <taxon>Stramenopiles</taxon>
        <taxon>Oomycota</taxon>
        <taxon>Peronosporomycetes</taxon>
        <taxon>Peronosporales</taxon>
        <taxon>Peronosporaceae</taxon>
        <taxon>Phytophthora</taxon>
    </lineage>
</organism>
<dbReference type="AlphaFoldDB" id="A0A9W6U8U7"/>
<gene>
    <name evidence="1" type="ORF">Pfra01_000578700</name>
</gene>
<dbReference type="EMBL" id="BSXT01000463">
    <property type="protein sequence ID" value="GMF28198.1"/>
    <property type="molecule type" value="Genomic_DNA"/>
</dbReference>
<evidence type="ECO:0000313" key="2">
    <source>
        <dbReference type="Proteomes" id="UP001165121"/>
    </source>
</evidence>
<sequence length="133" mass="15309">MSPPKIFDSESNHSGGMFRVEREEQATITNPATILGFGKYRSMCVEHVFDIDPNYCRWLSYQKSMNLKSEITNFLDSKVGAIDDGAYVINWGRHKGKSLKTIKQVGASYLDWLRKSKFVKENQAWLIDKIDQL</sequence>
<reference evidence="1" key="1">
    <citation type="submission" date="2023-04" db="EMBL/GenBank/DDBJ databases">
        <title>Phytophthora fragariaefolia NBRC 109709.</title>
        <authorList>
            <person name="Ichikawa N."/>
            <person name="Sato H."/>
            <person name="Tonouchi N."/>
        </authorList>
    </citation>
    <scope>NUCLEOTIDE SEQUENCE</scope>
    <source>
        <strain evidence="1">NBRC 109709</strain>
    </source>
</reference>
<comment type="caution">
    <text evidence="1">The sequence shown here is derived from an EMBL/GenBank/DDBJ whole genome shotgun (WGS) entry which is preliminary data.</text>
</comment>
<dbReference type="Proteomes" id="UP001165121">
    <property type="component" value="Unassembled WGS sequence"/>
</dbReference>